<dbReference type="PANTHER" id="PTHR33885:SF3">
    <property type="entry name" value="PHAGE SHOCK PROTEIN C"/>
    <property type="match status" value="1"/>
</dbReference>
<keyword evidence="9" id="KW-1185">Reference proteome</keyword>
<proteinExistence type="predicted"/>
<comment type="subcellular location">
    <subcellularLocation>
        <location evidence="1">Cell membrane</location>
        <topology evidence="1">Single-pass membrane protein</topology>
    </subcellularLocation>
</comment>
<reference evidence="8" key="1">
    <citation type="submission" date="2022-01" db="EMBL/GenBank/DDBJ databases">
        <authorList>
            <person name="Criscuolo A."/>
        </authorList>
    </citation>
    <scope>NUCLEOTIDE SEQUENCE</scope>
    <source>
        <strain evidence="8">CIP111892</strain>
    </source>
</reference>
<dbReference type="InterPro" id="IPR052027">
    <property type="entry name" value="PspC"/>
</dbReference>
<evidence type="ECO:0000256" key="3">
    <source>
        <dbReference type="ARBA" id="ARBA00022692"/>
    </source>
</evidence>
<evidence type="ECO:0000313" key="9">
    <source>
        <dbReference type="Proteomes" id="UP000838324"/>
    </source>
</evidence>
<keyword evidence="2" id="KW-1003">Cell membrane</keyword>
<organism evidence="8 9">
    <name type="scientific">Paenibacillus auburnensis</name>
    <dbReference type="NCBI Taxonomy" id="2905649"/>
    <lineage>
        <taxon>Bacteria</taxon>
        <taxon>Bacillati</taxon>
        <taxon>Bacillota</taxon>
        <taxon>Bacilli</taxon>
        <taxon>Bacillales</taxon>
        <taxon>Paenibacillaceae</taxon>
        <taxon>Paenibacillus</taxon>
    </lineage>
</organism>
<comment type="caution">
    <text evidence="8">The sequence shown here is derived from an EMBL/GenBank/DDBJ whole genome shotgun (WGS) entry which is preliminary data.</text>
</comment>
<evidence type="ECO:0000256" key="4">
    <source>
        <dbReference type="ARBA" id="ARBA00022989"/>
    </source>
</evidence>
<evidence type="ECO:0000256" key="1">
    <source>
        <dbReference type="ARBA" id="ARBA00004162"/>
    </source>
</evidence>
<evidence type="ECO:0000256" key="5">
    <source>
        <dbReference type="ARBA" id="ARBA00023136"/>
    </source>
</evidence>
<sequence>MMKKLFRSETDKKVTGLCGGLARYFNLDTTLVRLLVAAAAIFSFGTVVFIYIVASIIVPKESFSGFTDSFDHY</sequence>
<name>A0ABM9CLZ6_9BACL</name>
<accession>A0ABM9CLZ6</accession>
<dbReference type="Proteomes" id="UP000838324">
    <property type="component" value="Unassembled WGS sequence"/>
</dbReference>
<keyword evidence="5 6" id="KW-0472">Membrane</keyword>
<feature type="domain" description="Phage shock protein PspC N-terminal" evidence="7">
    <location>
        <begin position="3"/>
        <end position="61"/>
    </location>
</feature>
<dbReference type="EMBL" id="CAKMMG010000008">
    <property type="protein sequence ID" value="CAH1218234.1"/>
    <property type="molecule type" value="Genomic_DNA"/>
</dbReference>
<dbReference type="InterPro" id="IPR007168">
    <property type="entry name" value="Phageshock_PspC_N"/>
</dbReference>
<evidence type="ECO:0000256" key="2">
    <source>
        <dbReference type="ARBA" id="ARBA00022475"/>
    </source>
</evidence>
<dbReference type="PANTHER" id="PTHR33885">
    <property type="entry name" value="PHAGE SHOCK PROTEIN C"/>
    <property type="match status" value="1"/>
</dbReference>
<evidence type="ECO:0000313" key="8">
    <source>
        <dbReference type="EMBL" id="CAH1218234.1"/>
    </source>
</evidence>
<evidence type="ECO:0000256" key="6">
    <source>
        <dbReference type="SAM" id="Phobius"/>
    </source>
</evidence>
<protein>
    <recommendedName>
        <fullName evidence="7">Phage shock protein PspC N-terminal domain-containing protein</fullName>
    </recommendedName>
</protein>
<keyword evidence="4 6" id="KW-1133">Transmembrane helix</keyword>
<feature type="transmembrane region" description="Helical" evidence="6">
    <location>
        <begin position="31"/>
        <end position="58"/>
    </location>
</feature>
<dbReference type="Pfam" id="PF04024">
    <property type="entry name" value="PspC"/>
    <property type="match status" value="1"/>
</dbReference>
<evidence type="ECO:0000259" key="7">
    <source>
        <dbReference type="Pfam" id="PF04024"/>
    </source>
</evidence>
<gene>
    <name evidence="8" type="ORF">PAECIP111892_04572</name>
</gene>
<keyword evidence="3 6" id="KW-0812">Transmembrane</keyword>